<feature type="compositionally biased region" description="Basic and acidic residues" evidence="1">
    <location>
        <begin position="110"/>
        <end position="130"/>
    </location>
</feature>
<feature type="transmembrane region" description="Helical" evidence="2">
    <location>
        <begin position="12"/>
        <end position="34"/>
    </location>
</feature>
<evidence type="ECO:0000313" key="3">
    <source>
        <dbReference type="EMBL" id="GJM49994.1"/>
    </source>
</evidence>
<keyword evidence="2" id="KW-0472">Membrane</keyword>
<gene>
    <name evidence="3" type="ORF">RCZ15_09690</name>
    <name evidence="4" type="ORF">RCZ16_24300</name>
</gene>
<feature type="region of interest" description="Disordered" evidence="1">
    <location>
        <begin position="44"/>
        <end position="208"/>
    </location>
</feature>
<dbReference type="EMBL" id="BQKB01000062">
    <property type="protein sequence ID" value="GJM54114.1"/>
    <property type="molecule type" value="Genomic_DNA"/>
</dbReference>
<evidence type="ECO:0000313" key="4">
    <source>
        <dbReference type="EMBL" id="GJM54114.1"/>
    </source>
</evidence>
<reference evidence="3 6" key="1">
    <citation type="submission" date="2021-11" db="EMBL/GenBank/DDBJ databases">
        <title>Draft genome sequence of Capnocytophaga sp. strain KC07075 isolated from cat oral cavity.</title>
        <authorList>
            <person name="Suzuki M."/>
            <person name="Imaoka K."/>
            <person name="Kimura M."/>
            <person name="Morikawa S."/>
            <person name="Maeda K."/>
        </authorList>
    </citation>
    <scope>NUCLEOTIDE SEQUENCE</scope>
    <source>
        <strain evidence="3">KC07075</strain>
        <strain evidence="4 6">KC07079</strain>
    </source>
</reference>
<keyword evidence="2" id="KW-1133">Transmembrane helix</keyword>
<dbReference type="EMBL" id="BQKA01000017">
    <property type="protein sequence ID" value="GJM49994.1"/>
    <property type="molecule type" value="Genomic_DNA"/>
</dbReference>
<keyword evidence="6" id="KW-1185">Reference proteome</keyword>
<name>A0AAV5ARN8_9FLAO</name>
<sequence>MLLDTVHKRKSFALTSVILCLLVLLMFLTGMKYLDPPEEKGITITFGTDSRGMGEIKPPAPAKSAPQVPQTPQEPIPTPSEPVASQEQVVTQETDQETIVVPEKKKKTTPKQEIKPKVAETPKEPEKPKPSSETTDALSNILGASKKTDANTSGGGQGNDNVAGHKGSPNGNPYSSSFYGSGGSGGSGSGKGWGLNGRNLEDGQKIPQDCNESGRVVVQIEVDRSGKVVKATPGVKGTTNSAQCLLDAARKTAQTYRWNADTKAPVRQIGFIEINFRLGE</sequence>
<proteinExistence type="predicted"/>
<accession>A0AAV5ARN8</accession>
<dbReference type="Proteomes" id="UP001207736">
    <property type="component" value="Unassembled WGS sequence"/>
</dbReference>
<protein>
    <recommendedName>
        <fullName evidence="7">Energy transducer TonB</fullName>
    </recommendedName>
</protein>
<feature type="compositionally biased region" description="Low complexity" evidence="1">
    <location>
        <begin position="86"/>
        <end position="101"/>
    </location>
</feature>
<evidence type="ECO:0008006" key="7">
    <source>
        <dbReference type="Google" id="ProtNLM"/>
    </source>
</evidence>
<evidence type="ECO:0000256" key="2">
    <source>
        <dbReference type="SAM" id="Phobius"/>
    </source>
</evidence>
<dbReference type="RefSeq" id="WP_264846949.1">
    <property type="nucleotide sequence ID" value="NZ_BPMA01000036.1"/>
</dbReference>
<comment type="caution">
    <text evidence="3">The sequence shown here is derived from an EMBL/GenBank/DDBJ whole genome shotgun (WGS) entry which is preliminary data.</text>
</comment>
<dbReference type="AlphaFoldDB" id="A0AAV5ARN8"/>
<feature type="compositionally biased region" description="Gly residues" evidence="1">
    <location>
        <begin position="180"/>
        <end position="195"/>
    </location>
</feature>
<evidence type="ECO:0000313" key="6">
    <source>
        <dbReference type="Proteomes" id="UP001208692"/>
    </source>
</evidence>
<evidence type="ECO:0000313" key="5">
    <source>
        <dbReference type="Proteomes" id="UP001207736"/>
    </source>
</evidence>
<dbReference type="Proteomes" id="UP001208692">
    <property type="component" value="Unassembled WGS sequence"/>
</dbReference>
<evidence type="ECO:0000256" key="1">
    <source>
        <dbReference type="SAM" id="MobiDB-lite"/>
    </source>
</evidence>
<keyword evidence="2" id="KW-0812">Transmembrane</keyword>
<organism evidence="3 5">
    <name type="scientific">Capnocytophaga catalasegens</name>
    <dbReference type="NCBI Taxonomy" id="1004260"/>
    <lineage>
        <taxon>Bacteria</taxon>
        <taxon>Pseudomonadati</taxon>
        <taxon>Bacteroidota</taxon>
        <taxon>Flavobacteriia</taxon>
        <taxon>Flavobacteriales</taxon>
        <taxon>Flavobacteriaceae</taxon>
        <taxon>Capnocytophaga</taxon>
    </lineage>
</organism>